<dbReference type="RefSeq" id="WP_028728739.1">
    <property type="nucleotide sequence ID" value="NZ_AUAE01000036.1"/>
</dbReference>
<organism evidence="1 2">
    <name type="scientific">Parabacteroides gordonii MS-1 = DSM 23371</name>
    <dbReference type="NCBI Taxonomy" id="1203610"/>
    <lineage>
        <taxon>Bacteria</taxon>
        <taxon>Pseudomonadati</taxon>
        <taxon>Bacteroidota</taxon>
        <taxon>Bacteroidia</taxon>
        <taxon>Bacteroidales</taxon>
        <taxon>Tannerellaceae</taxon>
        <taxon>Parabacteroides</taxon>
    </lineage>
</organism>
<dbReference type="HOGENOM" id="CLU_1155537_0_0_10"/>
<evidence type="ECO:0000313" key="2">
    <source>
        <dbReference type="Proteomes" id="UP000033035"/>
    </source>
</evidence>
<protein>
    <submittedName>
        <fullName evidence="1">Uncharacterized protein</fullName>
    </submittedName>
</protein>
<dbReference type="AlphaFoldDB" id="A0A0F5JCH6"/>
<comment type="caution">
    <text evidence="1">The sequence shown here is derived from an EMBL/GenBank/DDBJ whole genome shotgun (WGS) entry which is preliminary data.</text>
</comment>
<keyword evidence="2" id="KW-1185">Reference proteome</keyword>
<reference evidence="1 2" key="1">
    <citation type="submission" date="2013-04" db="EMBL/GenBank/DDBJ databases">
        <title>The Genome Sequence of Parabacteroides gordonii DSM 23371.</title>
        <authorList>
            <consortium name="The Broad Institute Genomics Platform"/>
            <person name="Earl A."/>
            <person name="Ward D."/>
            <person name="Feldgarden M."/>
            <person name="Gevers D."/>
            <person name="Martens E."/>
            <person name="Sakamoto M."/>
            <person name="Benno Y."/>
            <person name="Suzuki N."/>
            <person name="Matsunaga N."/>
            <person name="Koshihara K."/>
            <person name="Seki M."/>
            <person name="Komiya H."/>
            <person name="Walker B."/>
            <person name="Young S."/>
            <person name="Zeng Q."/>
            <person name="Gargeya S."/>
            <person name="Fitzgerald M."/>
            <person name="Haas B."/>
            <person name="Abouelleil A."/>
            <person name="Allen A.W."/>
            <person name="Alvarado L."/>
            <person name="Arachchi H.M."/>
            <person name="Berlin A.M."/>
            <person name="Chapman S.B."/>
            <person name="Gainer-Dewar J."/>
            <person name="Goldberg J."/>
            <person name="Griggs A."/>
            <person name="Gujja S."/>
            <person name="Hansen M."/>
            <person name="Howarth C."/>
            <person name="Imamovic A."/>
            <person name="Ireland A."/>
            <person name="Larimer J."/>
            <person name="McCowan C."/>
            <person name="Murphy C."/>
            <person name="Pearson M."/>
            <person name="Poon T.W."/>
            <person name="Priest M."/>
            <person name="Roberts A."/>
            <person name="Saif S."/>
            <person name="Shea T."/>
            <person name="Sisk P."/>
            <person name="Sykes S."/>
            <person name="Wortman J."/>
            <person name="Nusbaum C."/>
            <person name="Birren B."/>
        </authorList>
    </citation>
    <scope>NUCLEOTIDE SEQUENCE [LARGE SCALE GENOMIC DNA]</scope>
    <source>
        <strain evidence="1 2">MS-1</strain>
    </source>
</reference>
<proteinExistence type="predicted"/>
<sequence>MSTADKLQTIINTKAAIRQAILDKGVVIADSDTFASYPNKIANIESDGSSFNIPDGTKFGNSTWATIPNEVITYVENLSNLDKIFNDCSNITGNITLDLSKATKMQNFMSAKKLGTVRLKTPNVTSINYLFSDINPNFKLYLDLDSILDGYYAGSNSSNGNYDVDYFLNNLGKANVKSYSGLLSMASWSYDSLIYTLLDHSVDRTTHPKGNLSIALYATTKAKLTDSDIAAITAKGYTIT</sequence>
<evidence type="ECO:0000313" key="1">
    <source>
        <dbReference type="EMBL" id="KKB55546.1"/>
    </source>
</evidence>
<name>A0A0F5JCH6_9BACT</name>
<dbReference type="EMBL" id="AQHW01000015">
    <property type="protein sequence ID" value="KKB55546.1"/>
    <property type="molecule type" value="Genomic_DNA"/>
</dbReference>
<dbReference type="PATRIC" id="fig|1203610.3.peg.3082"/>
<dbReference type="Proteomes" id="UP000033035">
    <property type="component" value="Unassembled WGS sequence"/>
</dbReference>
<accession>A0A0F5JCH6</accession>
<dbReference type="STRING" id="1203610.HMPREF1536_03017"/>
<gene>
    <name evidence="1" type="ORF">HMPREF1536_03017</name>
</gene>